<proteinExistence type="predicted"/>
<evidence type="ECO:0000256" key="2">
    <source>
        <dbReference type="SAM" id="SignalP"/>
    </source>
</evidence>
<evidence type="ECO:0008006" key="5">
    <source>
        <dbReference type="Google" id="ProtNLM"/>
    </source>
</evidence>
<feature type="signal peptide" evidence="2">
    <location>
        <begin position="1"/>
        <end position="27"/>
    </location>
</feature>
<comment type="caution">
    <text evidence="3">The sequence shown here is derived from an EMBL/GenBank/DDBJ whole genome shotgun (WGS) entry which is preliminary data.</text>
</comment>
<reference evidence="4" key="1">
    <citation type="journal article" date="2019" name="Int. J. Syst. Evol. Microbiol.">
        <title>The Global Catalogue of Microorganisms (GCM) 10K type strain sequencing project: providing services to taxonomists for standard genome sequencing and annotation.</title>
        <authorList>
            <consortium name="The Broad Institute Genomics Platform"/>
            <consortium name="The Broad Institute Genome Sequencing Center for Infectious Disease"/>
            <person name="Wu L."/>
            <person name="Ma J."/>
        </authorList>
    </citation>
    <scope>NUCLEOTIDE SEQUENCE [LARGE SCALE GENOMIC DNA]</scope>
    <source>
        <strain evidence="4">KCTC 42182</strain>
    </source>
</reference>
<dbReference type="Proteomes" id="UP001595711">
    <property type="component" value="Unassembled WGS sequence"/>
</dbReference>
<gene>
    <name evidence="3" type="ORF">ACFOOQ_04245</name>
</gene>
<feature type="region of interest" description="Disordered" evidence="1">
    <location>
        <begin position="60"/>
        <end position="89"/>
    </location>
</feature>
<evidence type="ECO:0000313" key="3">
    <source>
        <dbReference type="EMBL" id="MFC3674741.1"/>
    </source>
</evidence>
<organism evidence="3 4">
    <name type="scientific">Ferrovibrio xuzhouensis</name>
    <dbReference type="NCBI Taxonomy" id="1576914"/>
    <lineage>
        <taxon>Bacteria</taxon>
        <taxon>Pseudomonadati</taxon>
        <taxon>Pseudomonadota</taxon>
        <taxon>Alphaproteobacteria</taxon>
        <taxon>Rhodospirillales</taxon>
        <taxon>Rhodospirillaceae</taxon>
        <taxon>Ferrovibrio</taxon>
    </lineage>
</organism>
<keyword evidence="4" id="KW-1185">Reference proteome</keyword>
<accession>A0ABV7VBE3</accession>
<evidence type="ECO:0000256" key="1">
    <source>
        <dbReference type="SAM" id="MobiDB-lite"/>
    </source>
</evidence>
<evidence type="ECO:0000313" key="4">
    <source>
        <dbReference type="Proteomes" id="UP001595711"/>
    </source>
</evidence>
<dbReference type="RefSeq" id="WP_379722151.1">
    <property type="nucleotide sequence ID" value="NZ_JBHRYJ010000001.1"/>
</dbReference>
<sequence length="116" mass="12899">MAVVQKRWNLGMAGLVAVLLLAACAPATEYVRPNMTAQQRDADEKACQDIADWQALDESFSSHPKYPPLRDTQFVDEGGPDGGGRNVSYSRRGARAYELTEYCMQQRGYKLVAVKK</sequence>
<keyword evidence="2" id="KW-0732">Signal</keyword>
<protein>
    <recommendedName>
        <fullName evidence="5">Lipoprotein</fullName>
    </recommendedName>
</protein>
<name>A0ABV7VBE3_9PROT</name>
<feature type="chain" id="PRO_5047381324" description="Lipoprotein" evidence="2">
    <location>
        <begin position="28"/>
        <end position="116"/>
    </location>
</feature>
<dbReference type="PROSITE" id="PS51257">
    <property type="entry name" value="PROKAR_LIPOPROTEIN"/>
    <property type="match status" value="1"/>
</dbReference>
<dbReference type="EMBL" id="JBHRYJ010000001">
    <property type="protein sequence ID" value="MFC3674741.1"/>
    <property type="molecule type" value="Genomic_DNA"/>
</dbReference>